<comment type="caution">
    <text evidence="2">The sequence shown here is derived from an EMBL/GenBank/DDBJ whole genome shotgun (WGS) entry which is preliminary data.</text>
</comment>
<sequence length="167" mass="18435">MKTILQILIASLLPILSLVTALPLNTTVEHDAPTKRLKLANLPFKIALCQNQKNTPIEFCATISGESGHCIHLDLDKWGKPDAQGNKNVHGVSTIWLNDLVMQCTLYPNPTCGHGGGPENFEAGRPFYIMDENQLDLKQAHVKLLNQDPVTVNINDQVQSLLCTRSK</sequence>
<evidence type="ECO:0000256" key="1">
    <source>
        <dbReference type="SAM" id="SignalP"/>
    </source>
</evidence>
<gene>
    <name evidence="2" type="ORF">EJ08DRAFT_499406</name>
</gene>
<protein>
    <submittedName>
        <fullName evidence="2">Uncharacterized protein</fullName>
    </submittedName>
</protein>
<accession>A0A9P4NZ49</accession>
<keyword evidence="3" id="KW-1185">Reference proteome</keyword>
<feature type="signal peptide" evidence="1">
    <location>
        <begin position="1"/>
        <end position="21"/>
    </location>
</feature>
<dbReference type="AlphaFoldDB" id="A0A9P4NZ49"/>
<proteinExistence type="predicted"/>
<reference evidence="2" key="1">
    <citation type="journal article" date="2020" name="Stud. Mycol.">
        <title>101 Dothideomycetes genomes: a test case for predicting lifestyles and emergence of pathogens.</title>
        <authorList>
            <person name="Haridas S."/>
            <person name="Albert R."/>
            <person name="Binder M."/>
            <person name="Bloem J."/>
            <person name="Labutti K."/>
            <person name="Salamov A."/>
            <person name="Andreopoulos B."/>
            <person name="Baker S."/>
            <person name="Barry K."/>
            <person name="Bills G."/>
            <person name="Bluhm B."/>
            <person name="Cannon C."/>
            <person name="Castanera R."/>
            <person name="Culley D."/>
            <person name="Daum C."/>
            <person name="Ezra D."/>
            <person name="Gonzalez J."/>
            <person name="Henrissat B."/>
            <person name="Kuo A."/>
            <person name="Liang C."/>
            <person name="Lipzen A."/>
            <person name="Lutzoni F."/>
            <person name="Magnuson J."/>
            <person name="Mondo S."/>
            <person name="Nolan M."/>
            <person name="Ohm R."/>
            <person name="Pangilinan J."/>
            <person name="Park H.-J."/>
            <person name="Ramirez L."/>
            <person name="Alfaro M."/>
            <person name="Sun H."/>
            <person name="Tritt A."/>
            <person name="Yoshinaga Y."/>
            <person name="Zwiers L.-H."/>
            <person name="Turgeon B."/>
            <person name="Goodwin S."/>
            <person name="Spatafora J."/>
            <person name="Crous P."/>
            <person name="Grigoriev I."/>
        </authorList>
    </citation>
    <scope>NUCLEOTIDE SEQUENCE</scope>
    <source>
        <strain evidence="2">CBS 130266</strain>
    </source>
</reference>
<evidence type="ECO:0000313" key="2">
    <source>
        <dbReference type="EMBL" id="KAF2434297.1"/>
    </source>
</evidence>
<keyword evidence="1" id="KW-0732">Signal</keyword>
<evidence type="ECO:0000313" key="3">
    <source>
        <dbReference type="Proteomes" id="UP000800235"/>
    </source>
</evidence>
<organism evidence="2 3">
    <name type="scientific">Tothia fuscella</name>
    <dbReference type="NCBI Taxonomy" id="1048955"/>
    <lineage>
        <taxon>Eukaryota</taxon>
        <taxon>Fungi</taxon>
        <taxon>Dikarya</taxon>
        <taxon>Ascomycota</taxon>
        <taxon>Pezizomycotina</taxon>
        <taxon>Dothideomycetes</taxon>
        <taxon>Pleosporomycetidae</taxon>
        <taxon>Venturiales</taxon>
        <taxon>Cylindrosympodiaceae</taxon>
        <taxon>Tothia</taxon>
    </lineage>
</organism>
<feature type="chain" id="PRO_5040454108" evidence="1">
    <location>
        <begin position="22"/>
        <end position="167"/>
    </location>
</feature>
<dbReference type="Proteomes" id="UP000800235">
    <property type="component" value="Unassembled WGS sequence"/>
</dbReference>
<dbReference type="EMBL" id="MU007017">
    <property type="protein sequence ID" value="KAF2434297.1"/>
    <property type="molecule type" value="Genomic_DNA"/>
</dbReference>
<name>A0A9P4NZ49_9PEZI</name>